<proteinExistence type="predicted"/>
<gene>
    <name evidence="2" type="ORF">MAGMO_0609</name>
</gene>
<feature type="compositionally biased region" description="Pro residues" evidence="1">
    <location>
        <begin position="71"/>
        <end position="80"/>
    </location>
</feature>
<evidence type="ECO:0000256" key="1">
    <source>
        <dbReference type="SAM" id="MobiDB-lite"/>
    </source>
</evidence>
<protein>
    <submittedName>
        <fullName evidence="2">Uncharacterized protein</fullName>
    </submittedName>
</protein>
<evidence type="ECO:0000313" key="2">
    <source>
        <dbReference type="EMBL" id="CRH04813.1"/>
    </source>
</evidence>
<name>A0A1S7LEH5_MAGMO</name>
<sequence length="168" mass="19024">MEPSSQESEQWISMQAYTLEHQRPVKEETPLPVVEEHDAFVVMQDYALRDVRPPERQIDERAFLPPSIRDAPPPPEPPPEQCQTVFTALAEVYAVTSLQESLVHRTLQGLSDQCQDEATQGARSQESANACCDALAEVSTRYAAAADEICEWYLANYFRNFYNPEECA</sequence>
<organism evidence="2">
    <name type="scientific">Magnetococcus massalia (strain MO-1)</name>
    <dbReference type="NCBI Taxonomy" id="451514"/>
    <lineage>
        <taxon>Bacteria</taxon>
        <taxon>Pseudomonadati</taxon>
        <taxon>Pseudomonadota</taxon>
        <taxon>Magnetococcia</taxon>
        <taxon>Magnetococcales</taxon>
        <taxon>Magnetococcaceae</taxon>
        <taxon>Magnetococcus</taxon>
    </lineage>
</organism>
<feature type="region of interest" description="Disordered" evidence="1">
    <location>
        <begin position="52"/>
        <end position="80"/>
    </location>
</feature>
<feature type="compositionally biased region" description="Basic and acidic residues" evidence="1">
    <location>
        <begin position="52"/>
        <end position="62"/>
    </location>
</feature>
<reference evidence="2" key="1">
    <citation type="submission" date="2015-04" db="EMBL/GenBank/DDBJ databases">
        <authorList>
            <person name="Syromyatnikov M.Y."/>
            <person name="Popov V.N."/>
        </authorList>
    </citation>
    <scope>NUCLEOTIDE SEQUENCE</scope>
    <source>
        <strain evidence="2">MO-1</strain>
    </source>
</reference>
<dbReference type="EMBL" id="LO017727">
    <property type="protein sequence ID" value="CRH04813.1"/>
    <property type="molecule type" value="Genomic_DNA"/>
</dbReference>
<accession>A0A1S7LEH5</accession>
<dbReference type="AlphaFoldDB" id="A0A1S7LEH5"/>